<dbReference type="Pfam" id="PF12850">
    <property type="entry name" value="Metallophos_2"/>
    <property type="match status" value="1"/>
</dbReference>
<proteinExistence type="inferred from homology"/>
<organism evidence="3 4">
    <name type="scientific">Paraconexibacter algicola</name>
    <dbReference type="NCBI Taxonomy" id="2133960"/>
    <lineage>
        <taxon>Bacteria</taxon>
        <taxon>Bacillati</taxon>
        <taxon>Actinomycetota</taxon>
        <taxon>Thermoleophilia</taxon>
        <taxon>Solirubrobacterales</taxon>
        <taxon>Paraconexibacteraceae</taxon>
        <taxon>Paraconexibacter</taxon>
    </lineage>
</organism>
<sequence length="202" mass="21367">MRVGVLSDVHGQVALLRRAVAAIDDHGCEEIWCLGDVVDALGAAPSADQEEAVALVASRCAVTLGGNHELWALERGQLSHATRLVLAGWAPRAERHGVLAVHASVIDPLYEFLDSPQVAAASLAELGAHLALFGHTHHPGMWGAAAGVPAPVWVSARTAPPVDLRTYQRALVNPGAIQHDLQPTYLLLDLTARTATWHPVPG</sequence>
<reference evidence="3 4" key="1">
    <citation type="submission" date="2018-03" db="EMBL/GenBank/DDBJ databases">
        <title>Aquarubrobacter algicola gen. nov., sp. nov., a novel actinobacterium isolated from shallow eutrophic lake during the end of cyanobacterial harmful algal blooms.</title>
        <authorList>
            <person name="Chun S.J."/>
        </authorList>
    </citation>
    <scope>NUCLEOTIDE SEQUENCE [LARGE SCALE GENOMIC DNA]</scope>
    <source>
        <strain evidence="3 4">Seoho-28</strain>
    </source>
</reference>
<keyword evidence="4" id="KW-1185">Reference proteome</keyword>
<evidence type="ECO:0000256" key="1">
    <source>
        <dbReference type="ARBA" id="ARBA00008950"/>
    </source>
</evidence>
<evidence type="ECO:0000259" key="2">
    <source>
        <dbReference type="Pfam" id="PF12850"/>
    </source>
</evidence>
<feature type="domain" description="Calcineurin-like phosphoesterase" evidence="2">
    <location>
        <begin position="1"/>
        <end position="191"/>
    </location>
</feature>
<dbReference type="CDD" id="cd00838">
    <property type="entry name" value="MPP_superfamily"/>
    <property type="match status" value="1"/>
</dbReference>
<dbReference type="Gene3D" id="3.60.21.10">
    <property type="match status" value="1"/>
</dbReference>
<dbReference type="Proteomes" id="UP000240739">
    <property type="component" value="Unassembled WGS sequence"/>
</dbReference>
<dbReference type="InterPro" id="IPR029052">
    <property type="entry name" value="Metallo-depent_PP-like"/>
</dbReference>
<evidence type="ECO:0000313" key="4">
    <source>
        <dbReference type="Proteomes" id="UP000240739"/>
    </source>
</evidence>
<comment type="similarity">
    <text evidence="1">Belongs to the metallophosphoesterase superfamily. YfcE family.</text>
</comment>
<dbReference type="SUPFAM" id="SSF56300">
    <property type="entry name" value="Metallo-dependent phosphatases"/>
    <property type="match status" value="1"/>
</dbReference>
<comment type="caution">
    <text evidence="3">The sequence shown here is derived from an EMBL/GenBank/DDBJ whole genome shotgun (WGS) entry which is preliminary data.</text>
</comment>
<dbReference type="InterPro" id="IPR024654">
    <property type="entry name" value="Calcineurin-like_PHP_lpxH"/>
</dbReference>
<evidence type="ECO:0000313" key="3">
    <source>
        <dbReference type="EMBL" id="PTL58891.1"/>
    </source>
</evidence>
<protein>
    <recommendedName>
        <fullName evidence="2">Calcineurin-like phosphoesterase domain-containing protein</fullName>
    </recommendedName>
</protein>
<name>A0A2T4UI26_9ACTN</name>
<dbReference type="EMBL" id="PYYB01000001">
    <property type="protein sequence ID" value="PTL58891.1"/>
    <property type="molecule type" value="Genomic_DNA"/>
</dbReference>
<dbReference type="AlphaFoldDB" id="A0A2T4UI26"/>
<accession>A0A2T4UI26</accession>
<gene>
    <name evidence="3" type="ORF">C7Y72_04100</name>
</gene>